<dbReference type="Proteomes" id="UP001231518">
    <property type="component" value="Chromosome 3"/>
</dbReference>
<organism evidence="2 3">
    <name type="scientific">Mythimna separata</name>
    <name type="common">Oriental armyworm</name>
    <name type="synonym">Pseudaletia separata</name>
    <dbReference type="NCBI Taxonomy" id="271217"/>
    <lineage>
        <taxon>Eukaryota</taxon>
        <taxon>Metazoa</taxon>
        <taxon>Ecdysozoa</taxon>
        <taxon>Arthropoda</taxon>
        <taxon>Hexapoda</taxon>
        <taxon>Insecta</taxon>
        <taxon>Pterygota</taxon>
        <taxon>Neoptera</taxon>
        <taxon>Endopterygota</taxon>
        <taxon>Lepidoptera</taxon>
        <taxon>Glossata</taxon>
        <taxon>Ditrysia</taxon>
        <taxon>Noctuoidea</taxon>
        <taxon>Noctuidae</taxon>
        <taxon>Noctuinae</taxon>
        <taxon>Hadenini</taxon>
        <taxon>Mythimna</taxon>
    </lineage>
</organism>
<name>A0AAD7YLI9_MYTSE</name>
<proteinExistence type="predicted"/>
<comment type="caution">
    <text evidence="2">The sequence shown here is derived from an EMBL/GenBank/DDBJ whole genome shotgun (WGS) entry which is preliminary data.</text>
</comment>
<keyword evidence="3" id="KW-1185">Reference proteome</keyword>
<evidence type="ECO:0000256" key="1">
    <source>
        <dbReference type="SAM" id="Phobius"/>
    </source>
</evidence>
<keyword evidence="1" id="KW-1133">Transmembrane helix</keyword>
<feature type="transmembrane region" description="Helical" evidence="1">
    <location>
        <begin position="53"/>
        <end position="75"/>
    </location>
</feature>
<gene>
    <name evidence="2" type="ORF">PYW07_012078</name>
</gene>
<keyword evidence="1" id="KW-0812">Transmembrane</keyword>
<feature type="transmembrane region" description="Helical" evidence="1">
    <location>
        <begin position="87"/>
        <end position="111"/>
    </location>
</feature>
<evidence type="ECO:0000313" key="2">
    <source>
        <dbReference type="EMBL" id="KAJ8720035.1"/>
    </source>
</evidence>
<protein>
    <submittedName>
        <fullName evidence="2">Uncharacterized protein</fullName>
    </submittedName>
</protein>
<dbReference type="EMBL" id="JARGEI010000014">
    <property type="protein sequence ID" value="KAJ8720035.1"/>
    <property type="molecule type" value="Genomic_DNA"/>
</dbReference>
<reference evidence="2" key="1">
    <citation type="submission" date="2023-03" db="EMBL/GenBank/DDBJ databases">
        <title>Chromosome-level genomes of two armyworms, Mythimna separata and Mythimna loreyi, provide insights into the biosynthesis and reception of sex pheromones.</title>
        <authorList>
            <person name="Zhao H."/>
        </authorList>
    </citation>
    <scope>NUCLEOTIDE SEQUENCE</scope>
    <source>
        <strain evidence="2">BeijingLab</strain>
        <tissue evidence="2">Pupa</tissue>
    </source>
</reference>
<feature type="transmembrane region" description="Helical" evidence="1">
    <location>
        <begin position="123"/>
        <end position="147"/>
    </location>
</feature>
<feature type="transmembrane region" description="Helical" evidence="1">
    <location>
        <begin position="21"/>
        <end position="41"/>
    </location>
</feature>
<evidence type="ECO:0000313" key="3">
    <source>
        <dbReference type="Proteomes" id="UP001231518"/>
    </source>
</evidence>
<dbReference type="AlphaFoldDB" id="A0AAD7YLI9"/>
<accession>A0AAD7YLI9</accession>
<sequence length="195" mass="22436">MRTEVLELKRACFCLPLRYSLLFCGYGRLICILFDICITALTNVEAYTTSIMFWQLFTIIIELLDFILVVIFIVGAHKKSVKLLKIFYFYDLGLLILETLLCAGFVVYIVYTTILLGGLERNIRIILSLAAYLTICLGFKGYVLLLVRSEIIKLDNNSQFRFVNNAAESECMMEYKKTGNEEQRLANNDDAQFEI</sequence>
<keyword evidence="1" id="KW-0472">Membrane</keyword>